<proteinExistence type="predicted"/>
<dbReference type="RefSeq" id="WP_376847109.1">
    <property type="nucleotide sequence ID" value="NZ_JBHSFW010000014.1"/>
</dbReference>
<dbReference type="InterPro" id="IPR050900">
    <property type="entry name" value="Transposase_IS3/IS150/IS904"/>
</dbReference>
<protein>
    <submittedName>
        <fullName evidence="2">DDE-type integrase/transposase/recombinase</fullName>
    </submittedName>
</protein>
<comment type="caution">
    <text evidence="2">The sequence shown here is derived from an EMBL/GenBank/DDBJ whole genome shotgun (WGS) entry which is preliminary data.</text>
</comment>
<accession>A0ABV9GQY4</accession>
<dbReference type="Proteomes" id="UP001596022">
    <property type="component" value="Unassembled WGS sequence"/>
</dbReference>
<dbReference type="PANTHER" id="PTHR46889:SF7">
    <property type="entry name" value="TRANSPOSASE FOR INSERTION SEQUENCE ELEMENT IS904"/>
    <property type="match status" value="1"/>
</dbReference>
<organism evidence="2 3">
    <name type="scientific">Camelliibacillus cellulosilyticus</name>
    <dbReference type="NCBI Taxonomy" id="2174486"/>
    <lineage>
        <taxon>Bacteria</taxon>
        <taxon>Bacillati</taxon>
        <taxon>Bacillota</taxon>
        <taxon>Bacilli</taxon>
        <taxon>Bacillales</taxon>
        <taxon>Sporolactobacillaceae</taxon>
        <taxon>Camelliibacillus</taxon>
    </lineage>
</organism>
<dbReference type="Pfam" id="PF00665">
    <property type="entry name" value="rve"/>
    <property type="match status" value="1"/>
</dbReference>
<evidence type="ECO:0000313" key="2">
    <source>
        <dbReference type="EMBL" id="MFC4619974.1"/>
    </source>
</evidence>
<feature type="domain" description="Integrase catalytic" evidence="1">
    <location>
        <begin position="12"/>
        <end position="76"/>
    </location>
</feature>
<keyword evidence="3" id="KW-1185">Reference proteome</keyword>
<evidence type="ECO:0000313" key="3">
    <source>
        <dbReference type="Proteomes" id="UP001596022"/>
    </source>
</evidence>
<dbReference type="EMBL" id="JBHSFW010000014">
    <property type="protein sequence ID" value="MFC4619974.1"/>
    <property type="molecule type" value="Genomic_DNA"/>
</dbReference>
<dbReference type="SUPFAM" id="SSF53098">
    <property type="entry name" value="Ribonuclease H-like"/>
    <property type="match status" value="1"/>
</dbReference>
<gene>
    <name evidence="2" type="ORF">ACFO4N_14770</name>
</gene>
<sequence>MTNFSFGVVRSSGWHLSFRMKIERHLTALNGAIALRQPSEGLIHHSDRGAQYCSNEYIEKLGEMNMKISMSRTGNPYDNACTDFYFKIVQLY</sequence>
<dbReference type="PANTHER" id="PTHR46889">
    <property type="entry name" value="TRANSPOSASE INSF FOR INSERTION SEQUENCE IS3B-RELATED"/>
    <property type="match status" value="1"/>
</dbReference>
<dbReference type="InterPro" id="IPR012337">
    <property type="entry name" value="RNaseH-like_sf"/>
</dbReference>
<dbReference type="Gene3D" id="3.30.420.10">
    <property type="entry name" value="Ribonuclease H-like superfamily/Ribonuclease H"/>
    <property type="match status" value="1"/>
</dbReference>
<evidence type="ECO:0000259" key="1">
    <source>
        <dbReference type="Pfam" id="PF00665"/>
    </source>
</evidence>
<reference evidence="3" key="1">
    <citation type="journal article" date="2019" name="Int. J. Syst. Evol. Microbiol.">
        <title>The Global Catalogue of Microorganisms (GCM) 10K type strain sequencing project: providing services to taxonomists for standard genome sequencing and annotation.</title>
        <authorList>
            <consortium name="The Broad Institute Genomics Platform"/>
            <consortium name="The Broad Institute Genome Sequencing Center for Infectious Disease"/>
            <person name="Wu L."/>
            <person name="Ma J."/>
        </authorList>
    </citation>
    <scope>NUCLEOTIDE SEQUENCE [LARGE SCALE GENOMIC DNA]</scope>
    <source>
        <strain evidence="3">CGMCC 1.16306</strain>
    </source>
</reference>
<dbReference type="InterPro" id="IPR001584">
    <property type="entry name" value="Integrase_cat-core"/>
</dbReference>
<name>A0ABV9GQY4_9BACL</name>
<dbReference type="InterPro" id="IPR036397">
    <property type="entry name" value="RNaseH_sf"/>
</dbReference>